<evidence type="ECO:0000313" key="3">
    <source>
        <dbReference type="Proteomes" id="UP001156921"/>
    </source>
</evidence>
<dbReference type="InterPro" id="IPR010239">
    <property type="entry name" value="CHP02001"/>
</dbReference>
<name>A0ABQ6BHL2_9CAUL</name>
<proteinExistence type="predicted"/>
<comment type="caution">
    <text evidence="2">The sequence shown here is derived from an EMBL/GenBank/DDBJ whole genome shotgun (WGS) entry which is preliminary data.</text>
</comment>
<dbReference type="NCBIfam" id="TIGR02001">
    <property type="entry name" value="gcw_chp"/>
    <property type="match status" value="1"/>
</dbReference>
<dbReference type="RefSeq" id="WP_284221687.1">
    <property type="nucleotide sequence ID" value="NZ_BSOY01000013.1"/>
</dbReference>
<evidence type="ECO:0000313" key="2">
    <source>
        <dbReference type="EMBL" id="GLS00919.1"/>
    </source>
</evidence>
<evidence type="ECO:0008006" key="4">
    <source>
        <dbReference type="Google" id="ProtNLM"/>
    </source>
</evidence>
<gene>
    <name evidence="2" type="ORF">GCM10007859_09290</name>
</gene>
<dbReference type="SUPFAM" id="SSF56935">
    <property type="entry name" value="Porins"/>
    <property type="match status" value="1"/>
</dbReference>
<dbReference type="EMBL" id="BSOY01000013">
    <property type="protein sequence ID" value="GLS00919.1"/>
    <property type="molecule type" value="Genomic_DNA"/>
</dbReference>
<accession>A0ABQ6BHL2</accession>
<dbReference type="Pfam" id="PF09694">
    <property type="entry name" value="Gcw_chp"/>
    <property type="match status" value="1"/>
</dbReference>
<feature type="chain" id="PRO_5045833488" description="Porin" evidence="1">
    <location>
        <begin position="20"/>
        <end position="235"/>
    </location>
</feature>
<keyword evidence="3" id="KW-1185">Reference proteome</keyword>
<keyword evidence="1" id="KW-0732">Signal</keyword>
<protein>
    <recommendedName>
        <fullName evidence="4">Porin</fullName>
    </recommendedName>
</protein>
<feature type="signal peptide" evidence="1">
    <location>
        <begin position="1"/>
        <end position="19"/>
    </location>
</feature>
<reference evidence="3" key="1">
    <citation type="journal article" date="2019" name="Int. J. Syst. Evol. Microbiol.">
        <title>The Global Catalogue of Microorganisms (GCM) 10K type strain sequencing project: providing services to taxonomists for standard genome sequencing and annotation.</title>
        <authorList>
            <consortium name="The Broad Institute Genomics Platform"/>
            <consortium name="The Broad Institute Genome Sequencing Center for Infectious Disease"/>
            <person name="Wu L."/>
            <person name="Ma J."/>
        </authorList>
    </citation>
    <scope>NUCLEOTIDE SEQUENCE [LARGE SCALE GENOMIC DNA]</scope>
    <source>
        <strain evidence="3">NBRC 110107</strain>
    </source>
</reference>
<dbReference type="Gene3D" id="2.40.160.10">
    <property type="entry name" value="Porin"/>
    <property type="match status" value="1"/>
</dbReference>
<dbReference type="InterPro" id="IPR023614">
    <property type="entry name" value="Porin_dom_sf"/>
</dbReference>
<dbReference type="Proteomes" id="UP001156921">
    <property type="component" value="Unassembled WGS sequence"/>
</dbReference>
<organism evidence="2 3">
    <name type="scientific">Brevundimonas denitrificans</name>
    <dbReference type="NCBI Taxonomy" id="1443434"/>
    <lineage>
        <taxon>Bacteria</taxon>
        <taxon>Pseudomonadati</taxon>
        <taxon>Pseudomonadota</taxon>
        <taxon>Alphaproteobacteria</taxon>
        <taxon>Caulobacterales</taxon>
        <taxon>Caulobacteraceae</taxon>
        <taxon>Brevundimonas</taxon>
    </lineage>
</organism>
<sequence length="235" mass="24816">MLRTLTTAAVLATALLAAAAPVAAQDAPAPSGNWSFAVGAATDNRSKGASKSDGEAYVWGEAEWENASGLIYAGSGFQTIQSSSGSDLEVEIGAGVRPEIAGFDLDLNATFKSQIDAASTYDDNAWELTADVKRSIGPASGRVRFQYSPDGMGGTEAWTWVEARLGWDFTDKLEGTAAIGRREQDNSLDYTAWNAGLTYALTDKIDADLRYYATDADVPGEQYADSLVAGISLAF</sequence>
<evidence type="ECO:0000256" key="1">
    <source>
        <dbReference type="SAM" id="SignalP"/>
    </source>
</evidence>